<gene>
    <name evidence="2" type="ORF">AB6713_03395</name>
</gene>
<feature type="chain" id="PRO_5046750852" description="Secreted protein" evidence="1">
    <location>
        <begin position="28"/>
        <end position="126"/>
    </location>
</feature>
<proteinExistence type="predicted"/>
<accession>A0ABV4HM79</accession>
<dbReference type="RefSeq" id="WP_370562987.1">
    <property type="nucleotide sequence ID" value="NZ_JBFWIB010000002.1"/>
</dbReference>
<organism evidence="2 3">
    <name type="scientific">Luteimonas salinilitoris</name>
    <dbReference type="NCBI Taxonomy" id="3237697"/>
    <lineage>
        <taxon>Bacteria</taxon>
        <taxon>Pseudomonadati</taxon>
        <taxon>Pseudomonadota</taxon>
        <taxon>Gammaproteobacteria</taxon>
        <taxon>Lysobacterales</taxon>
        <taxon>Lysobacteraceae</taxon>
        <taxon>Luteimonas</taxon>
    </lineage>
</organism>
<feature type="signal peptide" evidence="1">
    <location>
        <begin position="1"/>
        <end position="27"/>
    </location>
</feature>
<name>A0ABV4HM79_9GAMM</name>
<evidence type="ECO:0000313" key="2">
    <source>
        <dbReference type="EMBL" id="MEZ0473663.1"/>
    </source>
</evidence>
<protein>
    <recommendedName>
        <fullName evidence="4">Secreted protein</fullName>
    </recommendedName>
</protein>
<evidence type="ECO:0000256" key="1">
    <source>
        <dbReference type="SAM" id="SignalP"/>
    </source>
</evidence>
<keyword evidence="3" id="KW-1185">Reference proteome</keyword>
<dbReference type="EMBL" id="JBFWIC010000003">
    <property type="protein sequence ID" value="MEZ0473663.1"/>
    <property type="molecule type" value="Genomic_DNA"/>
</dbReference>
<reference evidence="2 3" key="1">
    <citation type="submission" date="2024-07" db="EMBL/GenBank/DDBJ databases">
        <title>Luteimonas salilacus sp. nov., isolated from the shore soil of Salt Lake in Tibet of China.</title>
        <authorList>
            <person name="Zhang X."/>
            <person name="Li A."/>
        </authorList>
    </citation>
    <scope>NUCLEOTIDE SEQUENCE [LARGE SCALE GENOMIC DNA]</scope>
    <source>
        <strain evidence="2 3">B3-2-R+30</strain>
    </source>
</reference>
<sequence>MTRRARHRLRIALVVVFCLLFQQAALAVYFCPTGQAPAEIEAMVEECAKKGMEQVQGNPTLCHKHCNPDRSTAPDIVKLSVPPLALPAPTMPLFTVQLVSRAAAWAEVPMTGSDPPPRLRFCSLLI</sequence>
<evidence type="ECO:0008006" key="4">
    <source>
        <dbReference type="Google" id="ProtNLM"/>
    </source>
</evidence>
<dbReference type="Proteomes" id="UP001566331">
    <property type="component" value="Unassembled WGS sequence"/>
</dbReference>
<evidence type="ECO:0000313" key="3">
    <source>
        <dbReference type="Proteomes" id="UP001566331"/>
    </source>
</evidence>
<comment type="caution">
    <text evidence="2">The sequence shown here is derived from an EMBL/GenBank/DDBJ whole genome shotgun (WGS) entry which is preliminary data.</text>
</comment>
<keyword evidence="1" id="KW-0732">Signal</keyword>